<evidence type="ECO:0000313" key="2">
    <source>
        <dbReference type="Proteomes" id="UP001269375"/>
    </source>
</evidence>
<sequence length="234" mass="26124">MSLFENQRSMLRTVAEALGDTLLEQVAFVGGCTTGLLLTDDFTRGQVRSTDDVDIIVSVMSYIALSNFKDEMKKRGFTESSLEDGPMPICAMKLGDLRVDLMPDDSSVLGFSNKWYQLALETAEYRALDDTISIRVVSPPLFAATKLEAYKGRGNNNPLESHDLEDILNLVDGRIELVDEIQAVQPDDLRDYIACEFKALHAHDDFGYAVQSQACGDADRAEVIYERWEAIIRV</sequence>
<protein>
    <recommendedName>
        <fullName evidence="3">Nucleotidyl transferase AbiEii/AbiGii toxin family protein</fullName>
    </recommendedName>
</protein>
<dbReference type="Proteomes" id="UP001269375">
    <property type="component" value="Unassembled WGS sequence"/>
</dbReference>
<organism evidence="1 2">
    <name type="scientific">Larsenimonas suaedae</name>
    <dbReference type="NCBI Taxonomy" id="1851019"/>
    <lineage>
        <taxon>Bacteria</taxon>
        <taxon>Pseudomonadati</taxon>
        <taxon>Pseudomonadota</taxon>
        <taxon>Gammaproteobacteria</taxon>
        <taxon>Oceanospirillales</taxon>
        <taxon>Halomonadaceae</taxon>
        <taxon>Larsenimonas</taxon>
    </lineage>
</organism>
<reference evidence="1 2" key="1">
    <citation type="submission" date="2023-04" db="EMBL/GenBank/DDBJ databases">
        <title>A long-awaited taxogenomic arrangement of the family Halomonadaceae.</title>
        <authorList>
            <person name="De La Haba R."/>
            <person name="Chuvochina M."/>
            <person name="Wittouck S."/>
            <person name="Arahal D.R."/>
            <person name="Sanchez-Porro C."/>
            <person name="Hugenholtz P."/>
            <person name="Ventosa A."/>
        </authorList>
    </citation>
    <scope>NUCLEOTIDE SEQUENCE [LARGE SCALE GENOMIC DNA]</scope>
    <source>
        <strain evidence="1 2">DSM 22428</strain>
    </source>
</reference>
<name>A0ABU1GRH1_9GAMM</name>
<evidence type="ECO:0000313" key="1">
    <source>
        <dbReference type="EMBL" id="MDR5894619.1"/>
    </source>
</evidence>
<proteinExistence type="predicted"/>
<comment type="caution">
    <text evidence="1">The sequence shown here is derived from an EMBL/GenBank/DDBJ whole genome shotgun (WGS) entry which is preliminary data.</text>
</comment>
<gene>
    <name evidence="1" type="ORF">QC825_00865</name>
</gene>
<evidence type="ECO:0008006" key="3">
    <source>
        <dbReference type="Google" id="ProtNLM"/>
    </source>
</evidence>
<dbReference type="EMBL" id="JARWAO010000001">
    <property type="protein sequence ID" value="MDR5894619.1"/>
    <property type="molecule type" value="Genomic_DNA"/>
</dbReference>
<accession>A0ABU1GRH1</accession>
<dbReference type="RefSeq" id="WP_251593255.1">
    <property type="nucleotide sequence ID" value="NZ_JAMLJI010000002.1"/>
</dbReference>
<keyword evidence="2" id="KW-1185">Reference proteome</keyword>